<evidence type="ECO:0000259" key="20">
    <source>
        <dbReference type="PROSITE" id="PS51383"/>
    </source>
</evidence>
<dbReference type="InterPro" id="IPR036652">
    <property type="entry name" value="YjeF_N_dom_sf"/>
</dbReference>
<comment type="caution">
    <text evidence="18">Lacks conserved residue(s) required for the propagation of feature annotation.</text>
</comment>
<feature type="binding site" evidence="17">
    <location>
        <begin position="411"/>
        <end position="415"/>
    </location>
    <ligand>
        <name>AMP</name>
        <dbReference type="ChEBI" id="CHEBI:456215"/>
    </ligand>
</feature>
<evidence type="ECO:0000256" key="16">
    <source>
        <dbReference type="ARBA" id="ARBA00049209"/>
    </source>
</evidence>
<dbReference type="GO" id="GO:0052855">
    <property type="term" value="F:ADP-dependent NAD(P)H-hydrate dehydratase activity"/>
    <property type="evidence" value="ECO:0007669"/>
    <property type="project" value="UniProtKB-UniRule"/>
</dbReference>
<dbReference type="RefSeq" id="WP_014201233.1">
    <property type="nucleotide sequence ID" value="NC_016599.1"/>
</dbReference>
<keyword evidence="13" id="KW-0511">Multifunctional enzyme</keyword>
<comment type="catalytic activity">
    <reaction evidence="1 18 19">
        <text>(6R)-NADHX = (6S)-NADHX</text>
        <dbReference type="Rhea" id="RHEA:32215"/>
        <dbReference type="ChEBI" id="CHEBI:64074"/>
        <dbReference type="ChEBI" id="CHEBI:64075"/>
        <dbReference type="EC" id="5.1.99.6"/>
    </reaction>
</comment>
<dbReference type="KEGG" id="oho:Oweho_0861"/>
<dbReference type="SUPFAM" id="SSF64153">
    <property type="entry name" value="YjeF N-terminal domain-like"/>
    <property type="match status" value="1"/>
</dbReference>
<feature type="binding site" evidence="17">
    <location>
        <position position="440"/>
    </location>
    <ligand>
        <name>AMP</name>
        <dbReference type="ChEBI" id="CHEBI:456215"/>
    </ligand>
</feature>
<evidence type="ECO:0000256" key="5">
    <source>
        <dbReference type="ARBA" id="ARBA00022723"/>
    </source>
</evidence>
<comment type="similarity">
    <text evidence="4 19">In the C-terminal section; belongs to the NnrD/CARKD family.</text>
</comment>
<keyword evidence="11 18" id="KW-0413">Isomerase</keyword>
<evidence type="ECO:0000256" key="14">
    <source>
        <dbReference type="ARBA" id="ARBA00025153"/>
    </source>
</evidence>
<dbReference type="AlphaFoldDB" id="G8R2R7"/>
<keyword evidence="8 17" id="KW-0521">NADP</keyword>
<dbReference type="EC" id="4.2.1.136" evidence="19"/>
<comment type="function">
    <text evidence="14 19">Bifunctional enzyme that catalyzes the epimerization of the S- and R-forms of NAD(P)HX and the dehydration of the S-form of NAD(P)HX at the expense of ADP, which is converted to AMP. This allows the repair of both epimers of NAD(P)HX, a damaged form of NAD(P)H that is a result of enzymatic or heat-dependent hydration.</text>
</comment>
<evidence type="ECO:0000256" key="3">
    <source>
        <dbReference type="ARBA" id="ARBA00006001"/>
    </source>
</evidence>
<dbReference type="HAMAP" id="MF_01965">
    <property type="entry name" value="NADHX_dehydratase"/>
    <property type="match status" value="1"/>
</dbReference>
<dbReference type="eggNOG" id="COG0063">
    <property type="taxonomic scope" value="Bacteria"/>
</dbReference>
<dbReference type="GO" id="GO:0016301">
    <property type="term" value="F:kinase activity"/>
    <property type="evidence" value="ECO:0007669"/>
    <property type="project" value="UniProtKB-KW"/>
</dbReference>
<dbReference type="PROSITE" id="PS51383">
    <property type="entry name" value="YJEF_C_3"/>
    <property type="match status" value="1"/>
</dbReference>
<dbReference type="PROSITE" id="PS51385">
    <property type="entry name" value="YJEF_N"/>
    <property type="match status" value="1"/>
</dbReference>
<evidence type="ECO:0000256" key="17">
    <source>
        <dbReference type="HAMAP-Rule" id="MF_01965"/>
    </source>
</evidence>
<comment type="similarity">
    <text evidence="17">Belongs to the NnrD/CARKD family.</text>
</comment>
<comment type="subunit">
    <text evidence="17">Homotetramer.</text>
</comment>
<accession>G8R2R7</accession>
<dbReference type="eggNOG" id="COG0062">
    <property type="taxonomic scope" value="Bacteria"/>
</dbReference>
<comment type="cofactor">
    <cofactor evidence="18 19">
        <name>K(+)</name>
        <dbReference type="ChEBI" id="CHEBI:29103"/>
    </cofactor>
    <text evidence="18 19">Binds 1 potassium ion per subunit.</text>
</comment>
<dbReference type="HOGENOM" id="CLU_024853_4_1_10"/>
<dbReference type="InterPro" id="IPR000631">
    <property type="entry name" value="CARKD"/>
</dbReference>
<keyword evidence="6 17" id="KW-0547">Nucleotide-binding</keyword>
<dbReference type="EC" id="5.1.99.6" evidence="19"/>
<reference evidence="22 23" key="1">
    <citation type="journal article" date="2012" name="Stand. Genomic Sci.">
        <title>Genome sequence of the orange-pigmented seawater bacterium Owenweeksia hongkongensis type strain (UST20020801(T)).</title>
        <authorList>
            <person name="Riedel T."/>
            <person name="Held B."/>
            <person name="Nolan M."/>
            <person name="Lucas S."/>
            <person name="Lapidus A."/>
            <person name="Tice H."/>
            <person name="Del Rio T.G."/>
            <person name="Cheng J.F."/>
            <person name="Han C."/>
            <person name="Tapia R."/>
            <person name="Goodwin L.A."/>
            <person name="Pitluck S."/>
            <person name="Liolios K."/>
            <person name="Mavromatis K."/>
            <person name="Pagani I."/>
            <person name="Ivanova N."/>
            <person name="Mikhailova N."/>
            <person name="Pati A."/>
            <person name="Chen A."/>
            <person name="Palaniappan K."/>
            <person name="Rohde M."/>
            <person name="Tindall B.J."/>
            <person name="Detter J.C."/>
            <person name="Goker M."/>
            <person name="Woyke T."/>
            <person name="Bristow J."/>
            <person name="Eisen J.A."/>
            <person name="Markowitz V."/>
            <person name="Hugenholtz P."/>
            <person name="Klenk H.P."/>
            <person name="Kyrpides N.C."/>
        </authorList>
    </citation>
    <scope>NUCLEOTIDE SEQUENCE</scope>
    <source>
        <strain evidence="23">DSM 17368 / JCM 12287 / NRRL B-23963</strain>
    </source>
</reference>
<feature type="binding site" evidence="18">
    <location>
        <position position="161"/>
    </location>
    <ligand>
        <name>K(+)</name>
        <dbReference type="ChEBI" id="CHEBI:29103"/>
    </ligand>
</feature>
<comment type="catalytic activity">
    <reaction evidence="2 18 19">
        <text>(6R)-NADPHX = (6S)-NADPHX</text>
        <dbReference type="Rhea" id="RHEA:32227"/>
        <dbReference type="ChEBI" id="CHEBI:64076"/>
        <dbReference type="ChEBI" id="CHEBI:64077"/>
        <dbReference type="EC" id="5.1.99.6"/>
    </reaction>
</comment>
<dbReference type="PATRIC" id="fig|926562.3.peg.876"/>
<dbReference type="NCBIfam" id="TIGR00197">
    <property type="entry name" value="yjeF_nterm"/>
    <property type="match status" value="1"/>
</dbReference>
<evidence type="ECO:0000256" key="12">
    <source>
        <dbReference type="ARBA" id="ARBA00023239"/>
    </source>
</evidence>
<comment type="function">
    <text evidence="17">Catalyzes the dehydration of the S-form of NAD(P)HX at the expense of ADP, which is converted to AMP. Together with NAD(P)HX epimerase, which catalyzes the epimerization of the S- and R-forms, the enzyme allows the repair of both epimers of NAD(P)HX, a damaged form of NAD(P)H that is a result of enzymatic or heat-dependent hydration.</text>
</comment>
<comment type="catalytic activity">
    <reaction evidence="16 17 19">
        <text>(6S)-NADPHX + ADP = AMP + phosphate + NADPH + H(+)</text>
        <dbReference type="Rhea" id="RHEA:32235"/>
        <dbReference type="ChEBI" id="CHEBI:15378"/>
        <dbReference type="ChEBI" id="CHEBI:43474"/>
        <dbReference type="ChEBI" id="CHEBI:57783"/>
        <dbReference type="ChEBI" id="CHEBI:64076"/>
        <dbReference type="ChEBI" id="CHEBI:456215"/>
        <dbReference type="ChEBI" id="CHEBI:456216"/>
        <dbReference type="EC" id="4.2.1.136"/>
    </reaction>
</comment>
<dbReference type="SUPFAM" id="SSF53613">
    <property type="entry name" value="Ribokinase-like"/>
    <property type="match status" value="1"/>
</dbReference>
<dbReference type="Pfam" id="PF03853">
    <property type="entry name" value="YjeF_N"/>
    <property type="match status" value="1"/>
</dbReference>
<dbReference type="HAMAP" id="MF_01966">
    <property type="entry name" value="NADHX_epimerase"/>
    <property type="match status" value="1"/>
</dbReference>
<comment type="catalytic activity">
    <reaction evidence="15 17 19">
        <text>(6S)-NADHX + ADP = AMP + phosphate + NADH + H(+)</text>
        <dbReference type="Rhea" id="RHEA:32223"/>
        <dbReference type="ChEBI" id="CHEBI:15378"/>
        <dbReference type="ChEBI" id="CHEBI:43474"/>
        <dbReference type="ChEBI" id="CHEBI:57945"/>
        <dbReference type="ChEBI" id="CHEBI:64074"/>
        <dbReference type="ChEBI" id="CHEBI:456215"/>
        <dbReference type="ChEBI" id="CHEBI:456216"/>
        <dbReference type="EC" id="4.2.1.136"/>
    </reaction>
</comment>
<evidence type="ECO:0000256" key="15">
    <source>
        <dbReference type="ARBA" id="ARBA00048238"/>
    </source>
</evidence>
<keyword evidence="5 18" id="KW-0479">Metal-binding</keyword>
<evidence type="ECO:0000256" key="13">
    <source>
        <dbReference type="ARBA" id="ARBA00023268"/>
    </source>
</evidence>
<dbReference type="PIRSF" id="PIRSF017184">
    <property type="entry name" value="Nnr"/>
    <property type="match status" value="1"/>
</dbReference>
<comment type="similarity">
    <text evidence="18">Belongs to the NnrE/AIBP family.</text>
</comment>
<feature type="binding site" evidence="17">
    <location>
        <position position="441"/>
    </location>
    <ligand>
        <name>(6S)-NADPHX</name>
        <dbReference type="ChEBI" id="CHEBI:64076"/>
    </ligand>
</feature>
<keyword evidence="7 17" id="KW-0067">ATP-binding</keyword>
<dbReference type="GO" id="GO:0005524">
    <property type="term" value="F:ATP binding"/>
    <property type="evidence" value="ECO:0007669"/>
    <property type="project" value="UniProtKB-UniRule"/>
</dbReference>
<dbReference type="PANTHER" id="PTHR12592">
    <property type="entry name" value="ATP-DEPENDENT (S)-NAD(P)H-HYDRATE DEHYDRATASE FAMILY MEMBER"/>
    <property type="match status" value="1"/>
</dbReference>
<evidence type="ECO:0000256" key="2">
    <source>
        <dbReference type="ARBA" id="ARBA00000909"/>
    </source>
</evidence>
<protein>
    <recommendedName>
        <fullName evidence="19">Bifunctional NAD(P)H-hydrate repair enzyme</fullName>
    </recommendedName>
    <alternativeName>
        <fullName evidence="19">Nicotinamide nucleotide repair protein</fullName>
    </alternativeName>
    <domain>
        <recommendedName>
            <fullName evidence="19">ADP-dependent (S)-NAD(P)H-hydrate dehydratase</fullName>
            <ecNumber evidence="19">4.2.1.136</ecNumber>
        </recommendedName>
        <alternativeName>
            <fullName evidence="19">ADP-dependent NAD(P)HX dehydratase</fullName>
        </alternativeName>
    </domain>
    <domain>
        <recommendedName>
            <fullName evidence="19">NAD(P)H-hydrate epimerase</fullName>
            <ecNumber evidence="19">5.1.99.6</ecNumber>
        </recommendedName>
    </domain>
</protein>
<name>G8R2R7_OWEHD</name>
<dbReference type="GO" id="GO:0046872">
    <property type="term" value="F:metal ion binding"/>
    <property type="evidence" value="ECO:0007669"/>
    <property type="project" value="UniProtKB-UniRule"/>
</dbReference>
<evidence type="ECO:0000256" key="9">
    <source>
        <dbReference type="ARBA" id="ARBA00022958"/>
    </source>
</evidence>
<keyword evidence="22" id="KW-0418">Kinase</keyword>
<dbReference type="Pfam" id="PF01256">
    <property type="entry name" value="Carb_kinase"/>
    <property type="match status" value="1"/>
</dbReference>
<keyword evidence="23" id="KW-1185">Reference proteome</keyword>
<evidence type="ECO:0000259" key="21">
    <source>
        <dbReference type="PROSITE" id="PS51385"/>
    </source>
</evidence>
<dbReference type="InterPro" id="IPR029056">
    <property type="entry name" value="Ribokinase-like"/>
</dbReference>
<dbReference type="Gene3D" id="3.40.50.10260">
    <property type="entry name" value="YjeF N-terminal domain"/>
    <property type="match status" value="1"/>
</dbReference>
<evidence type="ECO:0000256" key="1">
    <source>
        <dbReference type="ARBA" id="ARBA00000013"/>
    </source>
</evidence>
<evidence type="ECO:0000256" key="8">
    <source>
        <dbReference type="ARBA" id="ARBA00022857"/>
    </source>
</evidence>
<comment type="similarity">
    <text evidence="3 19">In the N-terminal section; belongs to the NnrE/AIBP family.</text>
</comment>
<keyword evidence="22" id="KW-0808">Transferase</keyword>
<dbReference type="CDD" id="cd01171">
    <property type="entry name" value="YXKO-related"/>
    <property type="match status" value="1"/>
</dbReference>
<dbReference type="NCBIfam" id="TIGR00196">
    <property type="entry name" value="yjeF_cterm"/>
    <property type="match status" value="1"/>
</dbReference>
<dbReference type="STRING" id="926562.Oweho_0861"/>
<dbReference type="InterPro" id="IPR004443">
    <property type="entry name" value="YjeF_N_dom"/>
</dbReference>
<feature type="binding site" evidence="17">
    <location>
        <position position="262"/>
    </location>
    <ligand>
        <name>(6S)-NADPHX</name>
        <dbReference type="ChEBI" id="CHEBI:64076"/>
    </ligand>
</feature>
<comment type="function">
    <text evidence="18">Catalyzes the epimerization of the S- and R-forms of NAD(P)HX, a damaged form of NAD(P)H that is a result of enzymatic or heat-dependent hydration. This is a prerequisite for the S-specific NAD(P)H-hydrate dehydratase to allow the repair of both epimers of NAD(P)HX.</text>
</comment>
<evidence type="ECO:0000256" key="18">
    <source>
        <dbReference type="HAMAP-Rule" id="MF_01966"/>
    </source>
</evidence>
<sequence>MKILSAQQIREADKQTIQNEPISSIDLMERAVSKLFESIDASYSDDSSFAIFCGKGNNGGDGLALARWLFQNDYFVQVFIIEHSDSASEDFKENYKRLSDLEVGVLHISAAAEIPERDDDTVLIDAMLGSGLSRPLEGLLADVVKSLNTLQNERLAIDIPTGLFADDNSENSFDVIFKADVTLTFQCPKLSMVHKDTAHLVGQIEVLDINLDEAFIERTFSLYSYLIPDQVADLYKPREKFSYKGTYGHALLIAGSYGSLGAALMSGKACLRSGAGLLTAFIPKCGVEIYQSALPEAMVISSDNEEVISGLPDLEKYNAVGVGPGLGTSSEASKTLENLLGAFDGKMVLDADALNILAANPDFVNKLSTQTILTPHPGEFKRLLGLQELKPDYLERLREFAKKHSIIVVLKDAITAIAAPDGQIYFMDYGTPALAKGGSGDVLTGIITGLLASGYEPLHATKLGVYLQGIAAHFASDETSEEACLATDVIHNLGKAFRTLS</sequence>
<dbReference type="GO" id="GO:0110051">
    <property type="term" value="P:metabolite repair"/>
    <property type="evidence" value="ECO:0007669"/>
    <property type="project" value="TreeGrafter"/>
</dbReference>
<dbReference type="EMBL" id="CP003156">
    <property type="protein sequence ID" value="AEV31872.1"/>
    <property type="molecule type" value="Genomic_DNA"/>
</dbReference>
<evidence type="ECO:0000256" key="19">
    <source>
        <dbReference type="PIRNR" id="PIRNR017184"/>
    </source>
</evidence>
<dbReference type="Gene3D" id="3.40.1190.20">
    <property type="match status" value="1"/>
</dbReference>
<feature type="binding site" evidence="18">
    <location>
        <position position="58"/>
    </location>
    <ligand>
        <name>K(+)</name>
        <dbReference type="ChEBI" id="CHEBI:29103"/>
    </ligand>
</feature>
<evidence type="ECO:0000256" key="4">
    <source>
        <dbReference type="ARBA" id="ARBA00009524"/>
    </source>
</evidence>
<dbReference type="InterPro" id="IPR030677">
    <property type="entry name" value="Nnr"/>
</dbReference>
<proteinExistence type="inferred from homology"/>
<keyword evidence="12 17" id="KW-0456">Lyase</keyword>
<feature type="binding site" evidence="18">
    <location>
        <position position="158"/>
    </location>
    <ligand>
        <name>(6S)-NADPHX</name>
        <dbReference type="ChEBI" id="CHEBI:64076"/>
    </ligand>
</feature>
<keyword evidence="9 18" id="KW-0630">Potassium</keyword>
<evidence type="ECO:0000256" key="10">
    <source>
        <dbReference type="ARBA" id="ARBA00023027"/>
    </source>
</evidence>
<feature type="domain" description="YjeF N-terminal" evidence="21">
    <location>
        <begin position="9"/>
        <end position="217"/>
    </location>
</feature>
<organism evidence="22 23">
    <name type="scientific">Owenweeksia hongkongensis (strain DSM 17368 / CIP 108786 / JCM 12287 / NRRL B-23963 / UST20020801)</name>
    <dbReference type="NCBI Taxonomy" id="926562"/>
    <lineage>
        <taxon>Bacteria</taxon>
        <taxon>Pseudomonadati</taxon>
        <taxon>Bacteroidota</taxon>
        <taxon>Flavobacteriia</taxon>
        <taxon>Flavobacteriales</taxon>
        <taxon>Owenweeksiaceae</taxon>
        <taxon>Owenweeksia</taxon>
    </lineage>
</organism>
<dbReference type="Proteomes" id="UP000005631">
    <property type="component" value="Chromosome"/>
</dbReference>
<dbReference type="GO" id="GO:0052856">
    <property type="term" value="F:NAD(P)HX epimerase activity"/>
    <property type="evidence" value="ECO:0007669"/>
    <property type="project" value="UniProtKB-UniRule"/>
</dbReference>
<evidence type="ECO:0000256" key="11">
    <source>
        <dbReference type="ARBA" id="ARBA00023235"/>
    </source>
</evidence>
<dbReference type="InterPro" id="IPR017953">
    <property type="entry name" value="Carbohydrate_kinase_pred_CS"/>
</dbReference>
<feature type="domain" description="YjeF C-terminal" evidence="20">
    <location>
        <begin position="227"/>
        <end position="500"/>
    </location>
</feature>
<evidence type="ECO:0000313" key="23">
    <source>
        <dbReference type="Proteomes" id="UP000005631"/>
    </source>
</evidence>
<feature type="binding site" evidence="18">
    <location>
        <begin position="129"/>
        <end position="135"/>
    </location>
    <ligand>
        <name>(6S)-NADPHX</name>
        <dbReference type="ChEBI" id="CHEBI:64076"/>
    </ligand>
</feature>
<dbReference type="PANTHER" id="PTHR12592:SF0">
    <property type="entry name" value="ATP-DEPENDENT (S)-NAD(P)H-HYDRATE DEHYDRATASE"/>
    <property type="match status" value="1"/>
</dbReference>
<feature type="binding site" evidence="17">
    <location>
        <position position="325"/>
    </location>
    <ligand>
        <name>(6S)-NADPHX</name>
        <dbReference type="ChEBI" id="CHEBI:64076"/>
    </ligand>
</feature>
<dbReference type="OrthoDB" id="9806925at2"/>
<evidence type="ECO:0000313" key="22">
    <source>
        <dbReference type="EMBL" id="AEV31872.1"/>
    </source>
</evidence>
<feature type="binding site" evidence="17">
    <location>
        <position position="376"/>
    </location>
    <ligand>
        <name>(6S)-NADPHX</name>
        <dbReference type="ChEBI" id="CHEBI:64076"/>
    </ligand>
</feature>
<keyword evidence="10 17" id="KW-0520">NAD</keyword>
<gene>
    <name evidence="17" type="primary">nnrD</name>
    <name evidence="18" type="synonym">nnrE</name>
    <name evidence="22" type="ordered locus">Oweho_0861</name>
</gene>
<dbReference type="GO" id="GO:0046496">
    <property type="term" value="P:nicotinamide nucleotide metabolic process"/>
    <property type="evidence" value="ECO:0007669"/>
    <property type="project" value="UniProtKB-UniRule"/>
</dbReference>
<dbReference type="PROSITE" id="PS01050">
    <property type="entry name" value="YJEF_C_2"/>
    <property type="match status" value="1"/>
</dbReference>
<evidence type="ECO:0000256" key="6">
    <source>
        <dbReference type="ARBA" id="ARBA00022741"/>
    </source>
</evidence>
<feature type="binding site" evidence="18">
    <location>
        <begin position="57"/>
        <end position="61"/>
    </location>
    <ligand>
        <name>(6S)-NADPHX</name>
        <dbReference type="ChEBI" id="CHEBI:64076"/>
    </ligand>
</feature>
<feature type="binding site" evidence="18">
    <location>
        <position position="125"/>
    </location>
    <ligand>
        <name>K(+)</name>
        <dbReference type="ChEBI" id="CHEBI:29103"/>
    </ligand>
</feature>
<comment type="cofactor">
    <cofactor evidence="17">
        <name>Mg(2+)</name>
        <dbReference type="ChEBI" id="CHEBI:18420"/>
    </cofactor>
</comment>
<evidence type="ECO:0000256" key="7">
    <source>
        <dbReference type="ARBA" id="ARBA00022840"/>
    </source>
</evidence>